<dbReference type="Gene3D" id="3.20.20.450">
    <property type="entry name" value="EAL domain"/>
    <property type="match status" value="1"/>
</dbReference>
<dbReference type="PROSITE" id="PS50883">
    <property type="entry name" value="EAL"/>
    <property type="match status" value="1"/>
</dbReference>
<keyword evidence="1" id="KW-1133">Transmembrane helix</keyword>
<dbReference type="Gene3D" id="3.30.70.270">
    <property type="match status" value="1"/>
</dbReference>
<dbReference type="SUPFAM" id="SSF55073">
    <property type="entry name" value="Nucleotide cyclase"/>
    <property type="match status" value="1"/>
</dbReference>
<feature type="domain" description="EAL" evidence="2">
    <location>
        <begin position="306"/>
        <end position="559"/>
    </location>
</feature>
<dbReference type="Pfam" id="PF00990">
    <property type="entry name" value="GGDEF"/>
    <property type="match status" value="1"/>
</dbReference>
<proteinExistence type="predicted"/>
<evidence type="ECO:0000259" key="3">
    <source>
        <dbReference type="PROSITE" id="PS50887"/>
    </source>
</evidence>
<dbReference type="CDD" id="cd01948">
    <property type="entry name" value="EAL"/>
    <property type="match status" value="1"/>
</dbReference>
<protein>
    <submittedName>
        <fullName evidence="4">Bifunctional diguanylate cyclase/phosphodiesterase</fullName>
    </submittedName>
</protein>
<dbReference type="InterPro" id="IPR029787">
    <property type="entry name" value="Nucleotide_cyclase"/>
</dbReference>
<dbReference type="Pfam" id="PF00563">
    <property type="entry name" value="EAL"/>
    <property type="match status" value="1"/>
</dbReference>
<feature type="transmembrane region" description="Helical" evidence="1">
    <location>
        <begin position="20"/>
        <end position="48"/>
    </location>
</feature>
<feature type="transmembrane region" description="Helical" evidence="1">
    <location>
        <begin position="60"/>
        <end position="87"/>
    </location>
</feature>
<dbReference type="InterPro" id="IPR043128">
    <property type="entry name" value="Rev_trsase/Diguanyl_cyclase"/>
</dbReference>
<keyword evidence="1" id="KW-0472">Membrane</keyword>
<dbReference type="PROSITE" id="PS50887">
    <property type="entry name" value="GGDEF"/>
    <property type="match status" value="1"/>
</dbReference>
<dbReference type="InterPro" id="IPR035919">
    <property type="entry name" value="EAL_sf"/>
</dbReference>
<evidence type="ECO:0000259" key="2">
    <source>
        <dbReference type="PROSITE" id="PS50883"/>
    </source>
</evidence>
<accession>A0ABW0J9S9</accession>
<dbReference type="InterPro" id="IPR050706">
    <property type="entry name" value="Cyclic-di-GMP_PDE-like"/>
</dbReference>
<keyword evidence="5" id="KW-1185">Reference proteome</keyword>
<dbReference type="Proteomes" id="UP001596103">
    <property type="component" value="Unassembled WGS sequence"/>
</dbReference>
<dbReference type="SUPFAM" id="SSF141868">
    <property type="entry name" value="EAL domain-like"/>
    <property type="match status" value="1"/>
</dbReference>
<dbReference type="InterPro" id="IPR000160">
    <property type="entry name" value="GGDEF_dom"/>
</dbReference>
<evidence type="ECO:0000313" key="4">
    <source>
        <dbReference type="EMBL" id="MFC5429735.1"/>
    </source>
</evidence>
<dbReference type="RefSeq" id="WP_377711777.1">
    <property type="nucleotide sequence ID" value="NZ_JBHSMP010000016.1"/>
</dbReference>
<dbReference type="PANTHER" id="PTHR33121">
    <property type="entry name" value="CYCLIC DI-GMP PHOSPHODIESTERASE PDEF"/>
    <property type="match status" value="1"/>
</dbReference>
<comment type="caution">
    <text evidence="4">The sequence shown here is derived from an EMBL/GenBank/DDBJ whole genome shotgun (WGS) entry which is preliminary data.</text>
</comment>
<evidence type="ECO:0000256" key="1">
    <source>
        <dbReference type="SAM" id="Phobius"/>
    </source>
</evidence>
<gene>
    <name evidence="4" type="ORF">ACFPTO_13150</name>
</gene>
<dbReference type="SMART" id="SM00267">
    <property type="entry name" value="GGDEF"/>
    <property type="match status" value="1"/>
</dbReference>
<dbReference type="PANTHER" id="PTHR33121:SF70">
    <property type="entry name" value="SIGNALING PROTEIN YKOW"/>
    <property type="match status" value="1"/>
</dbReference>
<dbReference type="InterPro" id="IPR001633">
    <property type="entry name" value="EAL_dom"/>
</dbReference>
<name>A0ABW0J9S9_9BURK</name>
<dbReference type="SMART" id="SM00052">
    <property type="entry name" value="EAL"/>
    <property type="match status" value="1"/>
</dbReference>
<feature type="domain" description="GGDEF" evidence="3">
    <location>
        <begin position="168"/>
        <end position="297"/>
    </location>
</feature>
<feature type="transmembrane region" description="Helical" evidence="1">
    <location>
        <begin position="107"/>
        <end position="128"/>
    </location>
</feature>
<dbReference type="EMBL" id="JBHSMP010000016">
    <property type="protein sequence ID" value="MFC5429735.1"/>
    <property type="molecule type" value="Genomic_DNA"/>
</dbReference>
<organism evidence="4 5">
    <name type="scientific">Paraburkholderia denitrificans</name>
    <dbReference type="NCBI Taxonomy" id="694025"/>
    <lineage>
        <taxon>Bacteria</taxon>
        <taxon>Pseudomonadati</taxon>
        <taxon>Pseudomonadota</taxon>
        <taxon>Betaproteobacteria</taxon>
        <taxon>Burkholderiales</taxon>
        <taxon>Burkholderiaceae</taxon>
        <taxon>Paraburkholderia</taxon>
    </lineage>
</organism>
<reference evidence="5" key="1">
    <citation type="journal article" date="2019" name="Int. J. Syst. Evol. Microbiol.">
        <title>The Global Catalogue of Microorganisms (GCM) 10K type strain sequencing project: providing services to taxonomists for standard genome sequencing and annotation.</title>
        <authorList>
            <consortium name="The Broad Institute Genomics Platform"/>
            <consortium name="The Broad Institute Genome Sequencing Center for Infectious Disease"/>
            <person name="Wu L."/>
            <person name="Ma J."/>
        </authorList>
    </citation>
    <scope>NUCLEOTIDE SEQUENCE [LARGE SCALE GENOMIC DNA]</scope>
    <source>
        <strain evidence="5">CCUG 56042</strain>
    </source>
</reference>
<keyword evidence="1" id="KW-0812">Transmembrane</keyword>
<sequence length="569" mass="62785">MRTWHREKINAKLLRPIGAALVIMPATVKLIAAVVIVSLVLATAWLVYTMGGIRYSWSHLIYIPVVLGGFAFGIRGGILAGIASGLALGPFMPIDTLTGEMQTYLNWIYRLIFLCINGALVGALSHLYRRYLHKLEWLRTHHEGADVLNRSGLTQALDAKIRKTPKGITLIVSVIQLNAFLDIQNTFGSSFSTRLLAQIIERTKQIVPPRSLLALIQDDRLAIVTDDVESRQLALARIEGIFDESYIVDGVPIHVDASVGAAHFPDHAQTAEGLLQKACVAMYSASLSKSPSALYNIANDRTNKENLSLLGALPGAIARGELSVWYQAKVALSTNDVAGSEALVRWLHPQRGLITPGLFIPQVEETMLIDRVTRNVIATAFADAAAWRTAGYPQRVAVNISVRNLRDHGLLDAIDLNARRCGLMADDIELEITESAVMMDVDHGIRVISELRERGYRVAIDDFGVGHSSLAYLQKMRASALKIDQMFIRTLAVDPNNQKIVRAILLLARSLGLETVAEGIEDPDSLSLLREWGCDYGQGYAIHRPAPEPEFRHFLSRIGELPLYRVKRS</sequence>
<evidence type="ECO:0000313" key="5">
    <source>
        <dbReference type="Proteomes" id="UP001596103"/>
    </source>
</evidence>